<organism evidence="3 4">
    <name type="scientific">Aquisalimonas asiatica</name>
    <dbReference type="NCBI Taxonomy" id="406100"/>
    <lineage>
        <taxon>Bacteria</taxon>
        <taxon>Pseudomonadati</taxon>
        <taxon>Pseudomonadota</taxon>
        <taxon>Gammaproteobacteria</taxon>
        <taxon>Chromatiales</taxon>
        <taxon>Ectothiorhodospiraceae</taxon>
        <taxon>Aquisalimonas</taxon>
    </lineage>
</organism>
<dbReference type="PANTHER" id="PTHR30041:SF8">
    <property type="entry name" value="PROTEIN YFFB"/>
    <property type="match status" value="1"/>
</dbReference>
<protein>
    <submittedName>
        <fullName evidence="3">Transcriptional regulator, Spx/MgsR family</fullName>
    </submittedName>
</protein>
<dbReference type="OrthoDB" id="9803749at2"/>
<dbReference type="Proteomes" id="UP000199657">
    <property type="component" value="Unassembled WGS sequence"/>
</dbReference>
<keyword evidence="4" id="KW-1185">Reference proteome</keyword>
<reference evidence="3 4" key="1">
    <citation type="submission" date="2016-10" db="EMBL/GenBank/DDBJ databases">
        <authorList>
            <person name="de Groot N.N."/>
        </authorList>
    </citation>
    <scope>NUCLEOTIDE SEQUENCE [LARGE SCALE GENOMIC DNA]</scope>
    <source>
        <strain evidence="3 4">CGMCC 1.6291</strain>
    </source>
</reference>
<dbReference type="Pfam" id="PF03960">
    <property type="entry name" value="ArsC"/>
    <property type="match status" value="1"/>
</dbReference>
<dbReference type="STRING" id="406100.SAMN04488052_101633"/>
<dbReference type="CDD" id="cd03035">
    <property type="entry name" value="ArsC_Yffb"/>
    <property type="match status" value="1"/>
</dbReference>
<dbReference type="InterPro" id="IPR006660">
    <property type="entry name" value="Arsenate_reductase-like"/>
</dbReference>
<sequence length="116" mass="13122">MATVYGIKSCDTCRKALKWLEHAGVEATFHDFRRDGVPAALDNWLTQLGAAELVNRRSTTWRQLDEQQRQRADTDAAALLREQPTLIRRPVLETGDRVVVGFREADYRAALGVDQP</sequence>
<comment type="similarity">
    <text evidence="1 2">Belongs to the ArsC family.</text>
</comment>
<dbReference type="InterPro" id="IPR036249">
    <property type="entry name" value="Thioredoxin-like_sf"/>
</dbReference>
<dbReference type="SUPFAM" id="SSF52833">
    <property type="entry name" value="Thioredoxin-like"/>
    <property type="match status" value="1"/>
</dbReference>
<dbReference type="InterPro" id="IPR006504">
    <property type="entry name" value="Tscrpt_reg_Spx/MgsR"/>
</dbReference>
<gene>
    <name evidence="3" type="ORF">SAMN04488052_101633</name>
</gene>
<dbReference type="RefSeq" id="WP_091639833.1">
    <property type="nucleotide sequence ID" value="NZ_FOEG01000001.1"/>
</dbReference>
<dbReference type="AlphaFoldDB" id="A0A1H8QL11"/>
<name>A0A1H8QL11_9GAMM</name>
<dbReference type="PROSITE" id="PS51353">
    <property type="entry name" value="ARSC"/>
    <property type="match status" value="1"/>
</dbReference>
<dbReference type="NCBIfam" id="TIGR01617">
    <property type="entry name" value="arsC_related"/>
    <property type="match status" value="1"/>
</dbReference>
<dbReference type="EMBL" id="FOEG01000001">
    <property type="protein sequence ID" value="SEO54698.1"/>
    <property type="molecule type" value="Genomic_DNA"/>
</dbReference>
<evidence type="ECO:0000256" key="1">
    <source>
        <dbReference type="ARBA" id="ARBA00007198"/>
    </source>
</evidence>
<evidence type="ECO:0000313" key="4">
    <source>
        <dbReference type="Proteomes" id="UP000199657"/>
    </source>
</evidence>
<dbReference type="Gene3D" id="3.40.30.10">
    <property type="entry name" value="Glutaredoxin"/>
    <property type="match status" value="1"/>
</dbReference>
<proteinExistence type="inferred from homology"/>
<evidence type="ECO:0000256" key="2">
    <source>
        <dbReference type="PROSITE-ProRule" id="PRU01282"/>
    </source>
</evidence>
<evidence type="ECO:0000313" key="3">
    <source>
        <dbReference type="EMBL" id="SEO54698.1"/>
    </source>
</evidence>
<dbReference type="PANTHER" id="PTHR30041">
    <property type="entry name" value="ARSENATE REDUCTASE"/>
    <property type="match status" value="1"/>
</dbReference>
<accession>A0A1H8QL11</accession>